<accession>A0ABQ9NUC7</accession>
<proteinExistence type="inferred from homology"/>
<organism evidence="5 6">
    <name type="scientific">Coniosporium apollinis</name>
    <dbReference type="NCBI Taxonomy" id="61459"/>
    <lineage>
        <taxon>Eukaryota</taxon>
        <taxon>Fungi</taxon>
        <taxon>Dikarya</taxon>
        <taxon>Ascomycota</taxon>
        <taxon>Pezizomycotina</taxon>
        <taxon>Dothideomycetes</taxon>
        <taxon>Dothideomycetes incertae sedis</taxon>
        <taxon>Coniosporium</taxon>
    </lineage>
</organism>
<feature type="compositionally biased region" description="Low complexity" evidence="2">
    <location>
        <begin position="24"/>
        <end position="33"/>
    </location>
</feature>
<dbReference type="PROSITE" id="PS50056">
    <property type="entry name" value="TYR_PHOSPHATASE_2"/>
    <property type="match status" value="1"/>
</dbReference>
<feature type="region of interest" description="Disordered" evidence="2">
    <location>
        <begin position="380"/>
        <end position="406"/>
    </location>
</feature>
<sequence>MSSPLSVPVSMLSSKRSRSRDSAKSSAGLSAASTMSLDPSDTESPRKQQEMDTEGKQPPLPAFLRQTRSGSAEIHSKFVNLEWQQRNRLALGANLDADPPSQWARVTGEDVIKRNRYMNVDPYLSNRIKLKVPEGHSDYINASPIFLRQTRSGTEKNFIATQGPKEGSHSHIYRMLWHETSSPAVIVMLTQTHEAGKEKCFQYFPHSLESPTLVINENDEFEDGFICTVTLVSITEDAATRSTIRELEVKITTGETKTIWHLLFAGWPDFLVPEGEERTALLHLIDLSASKNAPGSPRVVHCSAGVGRSGTFIALDWLLAELAEGSLDEVPDEDDPIADVVDKLRMQRMMMVQGEAQFWFLYDVVKDLWIERWRQKNDLSAPAPVDSRAGEGEASGSGGERERGTKFAKLEALEAEMRMNVERL</sequence>
<keyword evidence="6" id="KW-1185">Reference proteome</keyword>
<name>A0ABQ9NUC7_9PEZI</name>
<feature type="compositionally biased region" description="Low complexity" evidence="2">
    <location>
        <begin position="1"/>
        <end position="14"/>
    </location>
</feature>
<comment type="caution">
    <text evidence="5">The sequence shown here is derived from an EMBL/GenBank/DDBJ whole genome shotgun (WGS) entry which is preliminary data.</text>
</comment>
<dbReference type="InterPro" id="IPR000387">
    <property type="entry name" value="Tyr_Pase_dom"/>
</dbReference>
<gene>
    <name evidence="5" type="primary">PTP1</name>
    <name evidence="5" type="ORF">H2201_003913</name>
</gene>
<dbReference type="GO" id="GO:0004725">
    <property type="term" value="F:protein tyrosine phosphatase activity"/>
    <property type="evidence" value="ECO:0007669"/>
    <property type="project" value="UniProtKB-EC"/>
</dbReference>
<dbReference type="InterPro" id="IPR000242">
    <property type="entry name" value="PTP_cat"/>
</dbReference>
<dbReference type="PANTHER" id="PTHR19134">
    <property type="entry name" value="RECEPTOR-TYPE TYROSINE-PROTEIN PHOSPHATASE"/>
    <property type="match status" value="1"/>
</dbReference>
<dbReference type="PROSITE" id="PS50055">
    <property type="entry name" value="TYR_PHOSPHATASE_PTP"/>
    <property type="match status" value="1"/>
</dbReference>
<dbReference type="Gene3D" id="3.90.190.10">
    <property type="entry name" value="Protein tyrosine phosphatase superfamily"/>
    <property type="match status" value="1"/>
</dbReference>
<evidence type="ECO:0000259" key="3">
    <source>
        <dbReference type="PROSITE" id="PS50055"/>
    </source>
</evidence>
<evidence type="ECO:0000259" key="4">
    <source>
        <dbReference type="PROSITE" id="PS50056"/>
    </source>
</evidence>
<reference evidence="5" key="1">
    <citation type="submission" date="2022-10" db="EMBL/GenBank/DDBJ databases">
        <title>Culturing micro-colonial fungi from biological soil crusts in the Mojave desert and describing Neophaeococcomyces mojavensis, and introducing the new genera and species Taxawa tesnikishii.</title>
        <authorList>
            <person name="Kurbessoian T."/>
            <person name="Stajich J.E."/>
        </authorList>
    </citation>
    <scope>NUCLEOTIDE SEQUENCE</scope>
    <source>
        <strain evidence="5">TK_1</strain>
    </source>
</reference>
<dbReference type="CDD" id="cd18533">
    <property type="entry name" value="PTP_fungal"/>
    <property type="match status" value="1"/>
</dbReference>
<dbReference type="Proteomes" id="UP001172684">
    <property type="component" value="Unassembled WGS sequence"/>
</dbReference>
<dbReference type="PANTHER" id="PTHR19134:SF449">
    <property type="entry name" value="TYROSINE-PROTEIN PHOSPHATASE 1"/>
    <property type="match status" value="1"/>
</dbReference>
<dbReference type="EMBL" id="JAPDRL010000023">
    <property type="protein sequence ID" value="KAJ9666002.1"/>
    <property type="molecule type" value="Genomic_DNA"/>
</dbReference>
<dbReference type="InterPro" id="IPR016130">
    <property type="entry name" value="Tyr_Pase_AS"/>
</dbReference>
<dbReference type="SUPFAM" id="SSF52799">
    <property type="entry name" value="(Phosphotyrosine protein) phosphatases II"/>
    <property type="match status" value="1"/>
</dbReference>
<feature type="compositionally biased region" description="Basic and acidic residues" evidence="2">
    <location>
        <begin position="43"/>
        <end position="55"/>
    </location>
</feature>
<feature type="region of interest" description="Disordered" evidence="2">
    <location>
        <begin position="1"/>
        <end position="63"/>
    </location>
</feature>
<comment type="similarity">
    <text evidence="1">Belongs to the protein-tyrosine phosphatase family. Non-receptor class subfamily.</text>
</comment>
<dbReference type="EC" id="3.1.3.48" evidence="5"/>
<dbReference type="InterPro" id="IPR050348">
    <property type="entry name" value="Protein-Tyr_Phosphatase"/>
</dbReference>
<evidence type="ECO:0000256" key="2">
    <source>
        <dbReference type="SAM" id="MobiDB-lite"/>
    </source>
</evidence>
<evidence type="ECO:0000313" key="6">
    <source>
        <dbReference type="Proteomes" id="UP001172684"/>
    </source>
</evidence>
<evidence type="ECO:0000313" key="5">
    <source>
        <dbReference type="EMBL" id="KAJ9666002.1"/>
    </source>
</evidence>
<dbReference type="SMART" id="SM00194">
    <property type="entry name" value="PTPc"/>
    <property type="match status" value="1"/>
</dbReference>
<dbReference type="InterPro" id="IPR003595">
    <property type="entry name" value="Tyr_Pase_cat"/>
</dbReference>
<dbReference type="Pfam" id="PF00102">
    <property type="entry name" value="Y_phosphatase"/>
    <property type="match status" value="1"/>
</dbReference>
<evidence type="ECO:0000256" key="1">
    <source>
        <dbReference type="ARBA" id="ARBA00009649"/>
    </source>
</evidence>
<feature type="domain" description="Tyrosine-protein phosphatase" evidence="3">
    <location>
        <begin position="113"/>
        <end position="368"/>
    </location>
</feature>
<dbReference type="PROSITE" id="PS00383">
    <property type="entry name" value="TYR_PHOSPHATASE_1"/>
    <property type="match status" value="1"/>
</dbReference>
<feature type="domain" description="Tyrosine specific protein phosphatases" evidence="4">
    <location>
        <begin position="279"/>
        <end position="359"/>
    </location>
</feature>
<keyword evidence="5" id="KW-0378">Hydrolase</keyword>
<protein>
    <submittedName>
        <fullName evidence="5">Tyrosine protein phosphatase 1</fullName>
        <ecNumber evidence="5">3.1.3.48</ecNumber>
    </submittedName>
</protein>
<dbReference type="SMART" id="SM00404">
    <property type="entry name" value="PTPc_motif"/>
    <property type="match status" value="1"/>
</dbReference>
<dbReference type="PRINTS" id="PR00700">
    <property type="entry name" value="PRTYPHPHTASE"/>
</dbReference>
<dbReference type="InterPro" id="IPR029021">
    <property type="entry name" value="Prot-tyrosine_phosphatase-like"/>
</dbReference>